<name>A0ABW1EC51_9BACT</name>
<dbReference type="InterPro" id="IPR009057">
    <property type="entry name" value="Homeodomain-like_sf"/>
</dbReference>
<evidence type="ECO:0000313" key="7">
    <source>
        <dbReference type="EMBL" id="MFC5861934.1"/>
    </source>
</evidence>
<dbReference type="InterPro" id="IPR002197">
    <property type="entry name" value="HTH_Fis"/>
</dbReference>
<keyword evidence="2" id="KW-0067">ATP-binding</keyword>
<dbReference type="InterPro" id="IPR027417">
    <property type="entry name" value="P-loop_NTPase"/>
</dbReference>
<proteinExistence type="predicted"/>
<keyword evidence="8" id="KW-1185">Reference proteome</keyword>
<sequence length="309" mass="33755">MLNGSPNSQHAIVPAIRPTSEPYSSNPESFICASPALRRLLLQAEMVAPRLHLASLEGEPGTGKHLFAQTLRQKSPFATAPFLRRDAREWLATEAVISDIGGTLYLDRIDLLSTTGQHLLLGFLKSLQSEAKPNPRLLVLTSSHARLLYLASHGHFLPDLAFRLAAVRFVLPPLREHREAIGPLAQAILERICHRYQQPIATLGPGALQHLIQHSWPGNIRELASVLESCILDCPSAVIPPEALSLVPASPPPSVIAEPLVPITLDAAIHRHIQFVLDLNHGNKLRAARQLGISRSTLYRILAGDALQP</sequence>
<dbReference type="RefSeq" id="WP_263337794.1">
    <property type="nucleotide sequence ID" value="NZ_JAGSYH010000004.1"/>
</dbReference>
<dbReference type="Pfam" id="PF14532">
    <property type="entry name" value="Sigma54_activ_2"/>
    <property type="match status" value="1"/>
</dbReference>
<gene>
    <name evidence="7" type="ORF">ACFPT7_06490</name>
</gene>
<evidence type="ECO:0000313" key="8">
    <source>
        <dbReference type="Proteomes" id="UP001596091"/>
    </source>
</evidence>
<dbReference type="SUPFAM" id="SSF46689">
    <property type="entry name" value="Homeodomain-like"/>
    <property type="match status" value="1"/>
</dbReference>
<keyword evidence="4" id="KW-0804">Transcription</keyword>
<keyword evidence="3" id="KW-0805">Transcription regulation</keyword>
<keyword evidence="1" id="KW-0547">Nucleotide-binding</keyword>
<dbReference type="InterPro" id="IPR058031">
    <property type="entry name" value="AAA_lid_NorR"/>
</dbReference>
<dbReference type="PROSITE" id="PS50045">
    <property type="entry name" value="SIGMA54_INTERACT_4"/>
    <property type="match status" value="1"/>
</dbReference>
<accession>A0ABW1EC51</accession>
<dbReference type="InterPro" id="IPR002078">
    <property type="entry name" value="Sigma_54_int"/>
</dbReference>
<dbReference type="Pfam" id="PF25601">
    <property type="entry name" value="AAA_lid_14"/>
    <property type="match status" value="1"/>
</dbReference>
<evidence type="ECO:0000256" key="3">
    <source>
        <dbReference type="ARBA" id="ARBA00023015"/>
    </source>
</evidence>
<evidence type="ECO:0000256" key="2">
    <source>
        <dbReference type="ARBA" id="ARBA00022840"/>
    </source>
</evidence>
<dbReference type="PANTHER" id="PTHR32071">
    <property type="entry name" value="TRANSCRIPTIONAL REGULATORY PROTEIN"/>
    <property type="match status" value="1"/>
</dbReference>
<evidence type="ECO:0000259" key="6">
    <source>
        <dbReference type="PROSITE" id="PS50045"/>
    </source>
</evidence>
<dbReference type="Proteomes" id="UP001596091">
    <property type="component" value="Unassembled WGS sequence"/>
</dbReference>
<feature type="compositionally biased region" description="Polar residues" evidence="5">
    <location>
        <begin position="1"/>
        <end position="10"/>
    </location>
</feature>
<reference evidence="8" key="1">
    <citation type="journal article" date="2019" name="Int. J. Syst. Evol. Microbiol.">
        <title>The Global Catalogue of Microorganisms (GCM) 10K type strain sequencing project: providing services to taxonomists for standard genome sequencing and annotation.</title>
        <authorList>
            <consortium name="The Broad Institute Genomics Platform"/>
            <consortium name="The Broad Institute Genome Sequencing Center for Infectious Disease"/>
            <person name="Wu L."/>
            <person name="Ma J."/>
        </authorList>
    </citation>
    <scope>NUCLEOTIDE SEQUENCE [LARGE SCALE GENOMIC DNA]</scope>
    <source>
        <strain evidence="8">JCM 4087</strain>
    </source>
</reference>
<evidence type="ECO:0000256" key="4">
    <source>
        <dbReference type="ARBA" id="ARBA00023163"/>
    </source>
</evidence>
<feature type="region of interest" description="Disordered" evidence="5">
    <location>
        <begin position="1"/>
        <end position="22"/>
    </location>
</feature>
<dbReference type="Gene3D" id="1.10.8.60">
    <property type="match status" value="1"/>
</dbReference>
<dbReference type="SUPFAM" id="SSF52540">
    <property type="entry name" value="P-loop containing nucleoside triphosphate hydrolases"/>
    <property type="match status" value="1"/>
</dbReference>
<dbReference type="Pfam" id="PF02954">
    <property type="entry name" value="HTH_8"/>
    <property type="match status" value="1"/>
</dbReference>
<feature type="domain" description="Sigma-54 factor interaction" evidence="6">
    <location>
        <begin position="30"/>
        <end position="232"/>
    </location>
</feature>
<organism evidence="7 8">
    <name type="scientific">Acidicapsa dinghuensis</name>
    <dbReference type="NCBI Taxonomy" id="2218256"/>
    <lineage>
        <taxon>Bacteria</taxon>
        <taxon>Pseudomonadati</taxon>
        <taxon>Acidobacteriota</taxon>
        <taxon>Terriglobia</taxon>
        <taxon>Terriglobales</taxon>
        <taxon>Acidobacteriaceae</taxon>
        <taxon>Acidicapsa</taxon>
    </lineage>
</organism>
<dbReference type="Gene3D" id="1.10.10.60">
    <property type="entry name" value="Homeodomain-like"/>
    <property type="match status" value="1"/>
</dbReference>
<comment type="caution">
    <text evidence="7">The sequence shown here is derived from an EMBL/GenBank/DDBJ whole genome shotgun (WGS) entry which is preliminary data.</text>
</comment>
<evidence type="ECO:0000256" key="1">
    <source>
        <dbReference type="ARBA" id="ARBA00022741"/>
    </source>
</evidence>
<dbReference type="Gene3D" id="3.40.50.300">
    <property type="entry name" value="P-loop containing nucleotide triphosphate hydrolases"/>
    <property type="match status" value="1"/>
</dbReference>
<evidence type="ECO:0000256" key="5">
    <source>
        <dbReference type="SAM" id="MobiDB-lite"/>
    </source>
</evidence>
<dbReference type="EMBL" id="JBHSPH010000002">
    <property type="protein sequence ID" value="MFC5861934.1"/>
    <property type="molecule type" value="Genomic_DNA"/>
</dbReference>
<protein>
    <submittedName>
        <fullName evidence="7">Sigma-54-dependent transcriptional regulator</fullName>
    </submittedName>
</protein>